<reference evidence="2 3" key="1">
    <citation type="submission" date="2019-04" db="EMBL/GenBank/DDBJ databases">
        <title>Isachenkonia alkalipeptolytica gen. nov. sp. nov. a new anaerobic, alkiliphilic organothrophic bacterium capable to reduce synthesized ferrihydrite isolated from a soda lake.</title>
        <authorList>
            <person name="Toshchakov S.V."/>
            <person name="Zavarzina D.G."/>
            <person name="Zhilina T.N."/>
            <person name="Kostrikina N.A."/>
            <person name="Kublanov I.V."/>
        </authorList>
    </citation>
    <scope>NUCLEOTIDE SEQUENCE [LARGE SCALE GENOMIC DNA]</scope>
    <source>
        <strain evidence="2 3">Z-1701</strain>
    </source>
</reference>
<feature type="transmembrane region" description="Helical" evidence="1">
    <location>
        <begin position="38"/>
        <end position="57"/>
    </location>
</feature>
<organism evidence="2 3">
    <name type="scientific">Isachenkonia alkalipeptolytica</name>
    <dbReference type="NCBI Taxonomy" id="2565777"/>
    <lineage>
        <taxon>Bacteria</taxon>
        <taxon>Bacillati</taxon>
        <taxon>Bacillota</taxon>
        <taxon>Clostridia</taxon>
        <taxon>Eubacteriales</taxon>
        <taxon>Clostridiaceae</taxon>
        <taxon>Isachenkonia</taxon>
    </lineage>
</organism>
<feature type="transmembrane region" description="Helical" evidence="1">
    <location>
        <begin position="69"/>
        <end position="96"/>
    </location>
</feature>
<evidence type="ECO:0000313" key="3">
    <source>
        <dbReference type="Proteomes" id="UP000449710"/>
    </source>
</evidence>
<dbReference type="Pfam" id="PF05437">
    <property type="entry name" value="AzlD"/>
    <property type="match status" value="1"/>
</dbReference>
<dbReference type="Proteomes" id="UP000449710">
    <property type="component" value="Unassembled WGS sequence"/>
</dbReference>
<keyword evidence="1" id="KW-0472">Membrane</keyword>
<evidence type="ECO:0000256" key="1">
    <source>
        <dbReference type="SAM" id="Phobius"/>
    </source>
</evidence>
<keyword evidence="3" id="KW-1185">Reference proteome</keyword>
<dbReference type="InterPro" id="IPR008407">
    <property type="entry name" value="Brnchd-chn_aa_trnsp_AzlD"/>
</dbReference>
<name>A0AA43XLM8_9CLOT</name>
<gene>
    <name evidence="2" type="ORF">ISALK_09380</name>
</gene>
<protein>
    <submittedName>
        <fullName evidence="2">AzlD domain-containing protein</fullName>
    </submittedName>
</protein>
<dbReference type="RefSeq" id="WP_160721593.1">
    <property type="nucleotide sequence ID" value="NZ_SUMG01000010.1"/>
</dbReference>
<feature type="transmembrane region" description="Helical" evidence="1">
    <location>
        <begin position="6"/>
        <end position="26"/>
    </location>
</feature>
<keyword evidence="1" id="KW-1133">Transmembrane helix</keyword>
<dbReference type="AlphaFoldDB" id="A0AA43XLM8"/>
<dbReference type="EMBL" id="SUMG01000010">
    <property type="protein sequence ID" value="NBG88711.1"/>
    <property type="molecule type" value="Genomic_DNA"/>
</dbReference>
<keyword evidence="1" id="KW-0812">Transmembrane</keyword>
<sequence>MNNTLLIVLGMAIVTYIPRMLPMVLLQKLRLQPYIKRFLSFIPFAALGALIFPEILFSTESLPSSLVGGLLAVVVALYSKNLILIVLSGILGSFLYQLLFL</sequence>
<evidence type="ECO:0000313" key="2">
    <source>
        <dbReference type="EMBL" id="NBG88711.1"/>
    </source>
</evidence>
<accession>A0AA43XLM8</accession>
<proteinExistence type="predicted"/>
<comment type="caution">
    <text evidence="2">The sequence shown here is derived from an EMBL/GenBank/DDBJ whole genome shotgun (WGS) entry which is preliminary data.</text>
</comment>